<reference evidence="2 3" key="1">
    <citation type="submission" date="2016-10" db="EMBL/GenBank/DDBJ databases">
        <authorList>
            <person name="de Groot N.N."/>
        </authorList>
    </citation>
    <scope>NUCLEOTIDE SEQUENCE [LARGE SCALE GENOMIC DNA]</scope>
    <source>
        <strain evidence="2 3">CPCC 100156</strain>
    </source>
</reference>
<feature type="transmembrane region" description="Helical" evidence="1">
    <location>
        <begin position="111"/>
        <end position="133"/>
    </location>
</feature>
<keyword evidence="1" id="KW-0812">Transmembrane</keyword>
<keyword evidence="1" id="KW-1133">Transmembrane helix</keyword>
<dbReference type="STRING" id="938405.SAMN02927895_03945"/>
<name>A0A1G6YF50_9PROT</name>
<feature type="transmembrane region" description="Helical" evidence="1">
    <location>
        <begin position="168"/>
        <end position="189"/>
    </location>
</feature>
<dbReference type="EMBL" id="FMZX01000014">
    <property type="protein sequence ID" value="SDD89114.1"/>
    <property type="molecule type" value="Genomic_DNA"/>
</dbReference>
<protein>
    <submittedName>
        <fullName evidence="2">Uncharacterized membrane protein</fullName>
    </submittedName>
</protein>
<keyword evidence="1" id="KW-0472">Membrane</keyword>
<dbReference type="Pfam" id="PF09955">
    <property type="entry name" value="DUF2189"/>
    <property type="match status" value="1"/>
</dbReference>
<gene>
    <name evidence="2" type="ORF">SAMN04487779_101444</name>
</gene>
<feature type="transmembrane region" description="Helical" evidence="1">
    <location>
        <begin position="220"/>
        <end position="248"/>
    </location>
</feature>
<feature type="transmembrane region" description="Helical" evidence="1">
    <location>
        <begin position="37"/>
        <end position="58"/>
    </location>
</feature>
<evidence type="ECO:0000256" key="1">
    <source>
        <dbReference type="SAM" id="Phobius"/>
    </source>
</evidence>
<organism evidence="2 3">
    <name type="scientific">Belnapia rosea</name>
    <dbReference type="NCBI Taxonomy" id="938405"/>
    <lineage>
        <taxon>Bacteria</taxon>
        <taxon>Pseudomonadati</taxon>
        <taxon>Pseudomonadota</taxon>
        <taxon>Alphaproteobacteria</taxon>
        <taxon>Acetobacterales</taxon>
        <taxon>Roseomonadaceae</taxon>
        <taxon>Belnapia</taxon>
    </lineage>
</organism>
<dbReference type="Proteomes" id="UP000198925">
    <property type="component" value="Unassembled WGS sequence"/>
</dbReference>
<evidence type="ECO:0000313" key="3">
    <source>
        <dbReference type="Proteomes" id="UP000198925"/>
    </source>
</evidence>
<dbReference type="RefSeq" id="WP_090664349.1">
    <property type="nucleotide sequence ID" value="NZ_FMZX01000014.1"/>
</dbReference>
<dbReference type="InterPro" id="IPR018692">
    <property type="entry name" value="DUF2189"/>
</dbReference>
<keyword evidence="3" id="KW-1185">Reference proteome</keyword>
<feature type="transmembrane region" description="Helical" evidence="1">
    <location>
        <begin position="139"/>
        <end position="156"/>
    </location>
</feature>
<accession>A0A1G6YF50</accession>
<proteinExistence type="predicted"/>
<feature type="transmembrane region" description="Helical" evidence="1">
    <location>
        <begin position="70"/>
        <end position="90"/>
    </location>
</feature>
<sequence length="261" mass="27359">MAKAWTTHANATDTAPAVRRIGIADLREALARGLDDFLATPTQLAFLCVLYPVVGLVAARAMSGGDMVPLLFPLVAGLSLVGPVAAVGLYEISRRREAGQPASWRNAFDVLRSPAVFSIAAMGVLVMAIFVAWLFAARAIFAATIGTAPASVTELAHLAFSTPEGQRLILIGNGVGLLFAVAVLMLTVVSVPMLLDRNVGIGTAIQTSIRACLANPVTMAIWGLLVAALLVLGSLPAFIGLAVVMPLLGHATWHLYRRVVD</sequence>
<evidence type="ECO:0000313" key="2">
    <source>
        <dbReference type="EMBL" id="SDD89114.1"/>
    </source>
</evidence>
<dbReference type="AlphaFoldDB" id="A0A1G6YF50"/>